<keyword evidence="1" id="KW-0812">Transmembrane</keyword>
<dbReference type="InterPro" id="IPR036388">
    <property type="entry name" value="WH-like_DNA-bd_sf"/>
</dbReference>
<feature type="domain" description="HTH arsR-type" evidence="2">
    <location>
        <begin position="30"/>
        <end position="122"/>
    </location>
</feature>
<dbReference type="AlphaFoldDB" id="A0ABD5WRX4"/>
<keyword evidence="1" id="KW-1133">Transmembrane helix</keyword>
<dbReference type="SMART" id="SM00418">
    <property type="entry name" value="HTH_ARSR"/>
    <property type="match status" value="1"/>
</dbReference>
<sequence>MSSVFERLAGTVASNERPRVIDVDDTESDEVLDALAAETRRGLLRSTFDRPGTASALAERVDTSVQNAHYHLKTLEEAGLVEPAGVSYSEKGNEMTVYAPACDPLVFVGDAERRRPVREAVLDAVGGVGLVSLGGLAVAWGLETLDGGGVERAVAVGSAGVGDGAVGSPVGIDVAAVFVVGCVVVAIVVAVLSRC</sequence>
<organism evidence="3 4">
    <name type="scientific">Halobaculum marinum</name>
    <dbReference type="NCBI Taxonomy" id="3031996"/>
    <lineage>
        <taxon>Archaea</taxon>
        <taxon>Methanobacteriati</taxon>
        <taxon>Methanobacteriota</taxon>
        <taxon>Stenosarchaea group</taxon>
        <taxon>Halobacteria</taxon>
        <taxon>Halobacteriales</taxon>
        <taxon>Haloferacaceae</taxon>
        <taxon>Halobaculum</taxon>
    </lineage>
</organism>
<dbReference type="CDD" id="cd00090">
    <property type="entry name" value="HTH_ARSR"/>
    <property type="match status" value="1"/>
</dbReference>
<name>A0ABD5WRX4_9EURY</name>
<evidence type="ECO:0000313" key="4">
    <source>
        <dbReference type="Proteomes" id="UP001596388"/>
    </source>
</evidence>
<feature type="transmembrane region" description="Helical" evidence="1">
    <location>
        <begin position="120"/>
        <end position="142"/>
    </location>
</feature>
<accession>A0ABD5WRX4</accession>
<evidence type="ECO:0000256" key="1">
    <source>
        <dbReference type="SAM" id="Phobius"/>
    </source>
</evidence>
<dbReference type="Gene3D" id="1.10.10.10">
    <property type="entry name" value="Winged helix-like DNA-binding domain superfamily/Winged helix DNA-binding domain"/>
    <property type="match status" value="1"/>
</dbReference>
<protein>
    <submittedName>
        <fullName evidence="3">ArsR/SmtB family transcription factor</fullName>
    </submittedName>
</protein>
<keyword evidence="1" id="KW-0472">Membrane</keyword>
<feature type="transmembrane region" description="Helical" evidence="1">
    <location>
        <begin position="174"/>
        <end position="192"/>
    </location>
</feature>
<dbReference type="EMBL" id="JBHTAG010000002">
    <property type="protein sequence ID" value="MFC7096299.1"/>
    <property type="molecule type" value="Genomic_DNA"/>
</dbReference>
<evidence type="ECO:0000259" key="2">
    <source>
        <dbReference type="SMART" id="SM00418"/>
    </source>
</evidence>
<comment type="caution">
    <text evidence="3">The sequence shown here is derived from an EMBL/GenBank/DDBJ whole genome shotgun (WGS) entry which is preliminary data.</text>
</comment>
<dbReference type="SUPFAM" id="SSF46785">
    <property type="entry name" value="Winged helix' DNA-binding domain"/>
    <property type="match status" value="1"/>
</dbReference>
<keyword evidence="4" id="KW-1185">Reference proteome</keyword>
<gene>
    <name evidence="3" type="ORF">ACFQKD_03195</name>
</gene>
<dbReference type="Pfam" id="PF12840">
    <property type="entry name" value="HTH_20"/>
    <property type="match status" value="1"/>
</dbReference>
<dbReference type="InterPro" id="IPR011991">
    <property type="entry name" value="ArsR-like_HTH"/>
</dbReference>
<dbReference type="GeneID" id="79269814"/>
<proteinExistence type="predicted"/>
<evidence type="ECO:0000313" key="3">
    <source>
        <dbReference type="EMBL" id="MFC7096299.1"/>
    </source>
</evidence>
<dbReference type="RefSeq" id="WP_276239227.1">
    <property type="nucleotide sequence ID" value="NZ_CP119989.1"/>
</dbReference>
<dbReference type="InterPro" id="IPR001845">
    <property type="entry name" value="HTH_ArsR_DNA-bd_dom"/>
</dbReference>
<reference evidence="3 4" key="1">
    <citation type="journal article" date="2019" name="Int. J. Syst. Evol. Microbiol.">
        <title>The Global Catalogue of Microorganisms (GCM) 10K type strain sequencing project: providing services to taxonomists for standard genome sequencing and annotation.</title>
        <authorList>
            <consortium name="The Broad Institute Genomics Platform"/>
            <consortium name="The Broad Institute Genome Sequencing Center for Infectious Disease"/>
            <person name="Wu L."/>
            <person name="Ma J."/>
        </authorList>
    </citation>
    <scope>NUCLEOTIDE SEQUENCE [LARGE SCALE GENOMIC DNA]</scope>
    <source>
        <strain evidence="3 4">DT55</strain>
    </source>
</reference>
<dbReference type="InterPro" id="IPR036390">
    <property type="entry name" value="WH_DNA-bd_sf"/>
</dbReference>
<dbReference type="Proteomes" id="UP001596388">
    <property type="component" value="Unassembled WGS sequence"/>
</dbReference>